<keyword evidence="4" id="KW-1185">Reference proteome</keyword>
<feature type="transmembrane region" description="Helical" evidence="1">
    <location>
        <begin position="109"/>
        <end position="134"/>
    </location>
</feature>
<feature type="signal peptide" evidence="2">
    <location>
        <begin position="1"/>
        <end position="20"/>
    </location>
</feature>
<comment type="caution">
    <text evidence="3">The sequence shown here is derived from an EMBL/GenBank/DDBJ whole genome shotgun (WGS) entry which is preliminary data.</text>
</comment>
<evidence type="ECO:0000256" key="1">
    <source>
        <dbReference type="SAM" id="Phobius"/>
    </source>
</evidence>
<dbReference type="VEuPathDB" id="VectorBase:HLOH_043419"/>
<dbReference type="AlphaFoldDB" id="A0A9J6H0B5"/>
<organism evidence="3 4">
    <name type="scientific">Haemaphysalis longicornis</name>
    <name type="common">Bush tick</name>
    <dbReference type="NCBI Taxonomy" id="44386"/>
    <lineage>
        <taxon>Eukaryota</taxon>
        <taxon>Metazoa</taxon>
        <taxon>Ecdysozoa</taxon>
        <taxon>Arthropoda</taxon>
        <taxon>Chelicerata</taxon>
        <taxon>Arachnida</taxon>
        <taxon>Acari</taxon>
        <taxon>Parasitiformes</taxon>
        <taxon>Ixodida</taxon>
        <taxon>Ixodoidea</taxon>
        <taxon>Ixodidae</taxon>
        <taxon>Haemaphysalinae</taxon>
        <taxon>Haemaphysalis</taxon>
    </lineage>
</organism>
<keyword evidence="1" id="KW-0472">Membrane</keyword>
<gene>
    <name evidence="3" type="ORF">HPB48_019135</name>
</gene>
<feature type="chain" id="PRO_5039899798" evidence="2">
    <location>
        <begin position="21"/>
        <end position="200"/>
    </location>
</feature>
<dbReference type="EMBL" id="JABSTR010000010">
    <property type="protein sequence ID" value="KAH9380111.1"/>
    <property type="molecule type" value="Genomic_DNA"/>
</dbReference>
<protein>
    <submittedName>
        <fullName evidence="3">Uncharacterized protein</fullName>
    </submittedName>
</protein>
<sequence length="200" mass="21981">MLSIVMAVVSFLAKFPQLGIDDNAVQQSMWVLRVVPGFAVTWGFSNIHEIGASPAKCAKLNPAALANFCPLAKLMGIEVCCQDCGNGTYCYLPHSAFATDRYGSGREMLYLFFVGIVLFLLLAFFESNVYGLWYRLRSLCLGKRHEGVCSRKSAHDSRKNAHDLCESLLVTGSPRVSVWSPCGVCVASTMWSKFLAVSPH</sequence>
<keyword evidence="1" id="KW-0812">Transmembrane</keyword>
<keyword evidence="2" id="KW-0732">Signal</keyword>
<keyword evidence="1" id="KW-1133">Transmembrane helix</keyword>
<dbReference type="Proteomes" id="UP000821853">
    <property type="component" value="Chromosome 8"/>
</dbReference>
<reference evidence="3 4" key="1">
    <citation type="journal article" date="2020" name="Cell">
        <title>Large-Scale Comparative Analyses of Tick Genomes Elucidate Their Genetic Diversity and Vector Capacities.</title>
        <authorList>
            <consortium name="Tick Genome and Microbiome Consortium (TIGMIC)"/>
            <person name="Jia N."/>
            <person name="Wang J."/>
            <person name="Shi W."/>
            <person name="Du L."/>
            <person name="Sun Y."/>
            <person name="Zhan W."/>
            <person name="Jiang J.F."/>
            <person name="Wang Q."/>
            <person name="Zhang B."/>
            <person name="Ji P."/>
            <person name="Bell-Sakyi L."/>
            <person name="Cui X.M."/>
            <person name="Yuan T.T."/>
            <person name="Jiang B.G."/>
            <person name="Yang W.F."/>
            <person name="Lam T.T."/>
            <person name="Chang Q.C."/>
            <person name="Ding S.J."/>
            <person name="Wang X.J."/>
            <person name="Zhu J.G."/>
            <person name="Ruan X.D."/>
            <person name="Zhao L."/>
            <person name="Wei J.T."/>
            <person name="Ye R.Z."/>
            <person name="Que T.C."/>
            <person name="Du C.H."/>
            <person name="Zhou Y.H."/>
            <person name="Cheng J.X."/>
            <person name="Dai P.F."/>
            <person name="Guo W.B."/>
            <person name="Han X.H."/>
            <person name="Huang E.J."/>
            <person name="Li L.F."/>
            <person name="Wei W."/>
            <person name="Gao Y.C."/>
            <person name="Liu J.Z."/>
            <person name="Shao H.Z."/>
            <person name="Wang X."/>
            <person name="Wang C.C."/>
            <person name="Yang T.C."/>
            <person name="Huo Q.B."/>
            <person name="Li W."/>
            <person name="Chen H.Y."/>
            <person name="Chen S.E."/>
            <person name="Zhou L.G."/>
            <person name="Ni X.B."/>
            <person name="Tian J.H."/>
            <person name="Sheng Y."/>
            <person name="Liu T."/>
            <person name="Pan Y.S."/>
            <person name="Xia L.Y."/>
            <person name="Li J."/>
            <person name="Zhao F."/>
            <person name="Cao W.C."/>
        </authorList>
    </citation>
    <scope>NUCLEOTIDE SEQUENCE [LARGE SCALE GENOMIC DNA]</scope>
    <source>
        <strain evidence="3">HaeL-2018</strain>
    </source>
</reference>
<name>A0A9J6H0B5_HAELO</name>
<accession>A0A9J6H0B5</accession>
<evidence type="ECO:0000313" key="3">
    <source>
        <dbReference type="EMBL" id="KAH9380111.1"/>
    </source>
</evidence>
<proteinExistence type="predicted"/>
<evidence type="ECO:0000313" key="4">
    <source>
        <dbReference type="Proteomes" id="UP000821853"/>
    </source>
</evidence>
<evidence type="ECO:0000256" key="2">
    <source>
        <dbReference type="SAM" id="SignalP"/>
    </source>
</evidence>